<dbReference type="EMBL" id="CP003914">
    <property type="protein sequence ID" value="AFX74122.1"/>
    <property type="molecule type" value="Genomic_DNA"/>
</dbReference>
<proteinExistence type="predicted"/>
<evidence type="ECO:0000313" key="3">
    <source>
        <dbReference type="Proteomes" id="UP000009399"/>
    </source>
</evidence>
<reference evidence="2 3" key="1">
    <citation type="journal article" date="2013" name="Genome Announc.">
        <title>Complete Genome Sequence of Mycoplasma hyorhinis Strain SK76.</title>
        <authorList>
            <person name="Goodison S."/>
            <person name="Urquidi V."/>
            <person name="Kumar D."/>
            <person name="Reyes L."/>
            <person name="Rosser C.J."/>
        </authorList>
    </citation>
    <scope>NUCLEOTIDE SEQUENCE [LARGE SCALE GENOMIC DNA]</scope>
    <source>
        <strain evidence="2 3">SK76</strain>
    </source>
</reference>
<sequence>MKKTIFKLGDISQLTYALQPGIQHQINVDNTYYQENLNTSFQLKNEAKTSILNNIENHFKNISSEESLQINQLIDNTLNRLPFNENIEEFTNLWNQKTNEFINKTITEQEIFEKIDKNYFSQEQLEIINSVLYPDVEDITLESVEDFNLHLPEENLLEESFDFQDNMNLVFPAQDTGLEFKSINYLPDFQKSSFTSNYSYYSNYQSAYYEGDFSLTPSQWKQIQKNHINQKDKLKKYIDYFAGMLIKNTLFTTLSGASTAIAWGLAAAYTISAFWSFGATAPMAAMAVTQATISTIFFGLSIKEMKEMKEQYDSLVTLYKSDHISVMDKIFSLDYRNAVNFYNQTKNNVDWGNFYTIITSQILPFNEYIKSFFNTFKNSFQIYYKLNLSSSINYILKSTNVIKLISNFKGFFNSINSSTKSLTRKLQSFAQKIISRKLALAATSIVNPISELLNLVDTIISISDVLMTRVLDIVLSVD</sequence>
<keyword evidence="1" id="KW-0472">Membrane</keyword>
<keyword evidence="1" id="KW-1133">Transmembrane helix</keyword>
<dbReference type="KEGG" id="mhs:MOS_193"/>
<dbReference type="AlphaFoldDB" id="A0AAI8FCW1"/>
<feature type="transmembrane region" description="Helical" evidence="1">
    <location>
        <begin position="254"/>
        <end position="277"/>
    </location>
</feature>
<evidence type="ECO:0000256" key="1">
    <source>
        <dbReference type="SAM" id="Phobius"/>
    </source>
</evidence>
<keyword evidence="1" id="KW-0812">Transmembrane</keyword>
<evidence type="ECO:0000313" key="2">
    <source>
        <dbReference type="EMBL" id="AFX74122.1"/>
    </source>
</evidence>
<dbReference type="Proteomes" id="UP000009399">
    <property type="component" value="Chromosome"/>
</dbReference>
<accession>A0AAI8FCW1</accession>
<dbReference type="RefSeq" id="WP_015084057.1">
    <property type="nucleotide sequence ID" value="NC_019552.1"/>
</dbReference>
<gene>
    <name evidence="2" type="ORF">MOS_193</name>
</gene>
<protein>
    <submittedName>
        <fullName evidence="2">Uncharacterized protein</fullName>
    </submittedName>
</protein>
<name>A0AAI8FCW1_MESHY</name>
<feature type="transmembrane region" description="Helical" evidence="1">
    <location>
        <begin position="283"/>
        <end position="302"/>
    </location>
</feature>
<organism evidence="2 3">
    <name type="scientific">Mesomycoplasma hyorhinis SK76</name>
    <dbReference type="NCBI Taxonomy" id="1118964"/>
    <lineage>
        <taxon>Bacteria</taxon>
        <taxon>Bacillati</taxon>
        <taxon>Mycoplasmatota</taxon>
        <taxon>Mycoplasmoidales</taxon>
        <taxon>Metamycoplasmataceae</taxon>
        <taxon>Mesomycoplasma</taxon>
    </lineage>
</organism>